<dbReference type="NCBIfam" id="NF033412">
    <property type="entry name" value="primase_PriX"/>
    <property type="match status" value="1"/>
</dbReference>
<gene>
    <name evidence="2" type="ORF">IC006_1660</name>
    <name evidence="3" type="ORF">IC007_1637</name>
</gene>
<evidence type="ECO:0000313" key="2">
    <source>
        <dbReference type="EMBL" id="BBG24350.1"/>
    </source>
</evidence>
<dbReference type="AlphaFoldDB" id="A0A510DWH7"/>
<sequence length="148" mass="17619">MGETMKEKIYYPDGSEGGYVDYDGKTSKVYDEEGELLFEVKGRFPPKMRDYSWIDQVMSRGLRDCRKRFILFVVSRYLMNVKKVDEDEALRLIEDFYYKKGSGKLYDAWVRSVLRGVKEKGFFPWSLKKIQEIDKEMYDEINKVINNT</sequence>
<evidence type="ECO:0000313" key="5">
    <source>
        <dbReference type="Proteomes" id="UP000325030"/>
    </source>
</evidence>
<dbReference type="KEGG" id="step:IC006_1660"/>
<name>A0A510DWH7_9CREN</name>
<dbReference type="STRING" id="1294262.GCA_001316085_00366"/>
<evidence type="ECO:0000313" key="4">
    <source>
        <dbReference type="Proteomes" id="UP000322983"/>
    </source>
</evidence>
<dbReference type="EMBL" id="AP018930">
    <property type="protein sequence ID" value="BBG27107.1"/>
    <property type="molecule type" value="Genomic_DNA"/>
</dbReference>
<accession>A0A510DWH7</accession>
<protein>
    <recommendedName>
        <fullName evidence="1">Primase X domain-containing protein</fullName>
    </recommendedName>
</protein>
<feature type="domain" description="Primase X" evidence="1">
    <location>
        <begin position="51"/>
        <end position="145"/>
    </location>
</feature>
<evidence type="ECO:0000313" key="3">
    <source>
        <dbReference type="EMBL" id="BBG27107.1"/>
    </source>
</evidence>
<dbReference type="EMBL" id="AP018929">
    <property type="protein sequence ID" value="BBG24350.1"/>
    <property type="molecule type" value="Genomic_DNA"/>
</dbReference>
<organism evidence="2 4">
    <name type="scientific">Sulfuracidifex tepidarius</name>
    <dbReference type="NCBI Taxonomy" id="1294262"/>
    <lineage>
        <taxon>Archaea</taxon>
        <taxon>Thermoproteota</taxon>
        <taxon>Thermoprotei</taxon>
        <taxon>Sulfolobales</taxon>
        <taxon>Sulfolobaceae</taxon>
        <taxon>Sulfuracidifex</taxon>
    </lineage>
</organism>
<dbReference type="Proteomes" id="UP000322983">
    <property type="component" value="Chromosome"/>
</dbReference>
<reference evidence="5" key="1">
    <citation type="submission" date="2018-09" db="EMBL/GenBank/DDBJ databases">
        <title>Complete Genome Sequencing of Sulfolobus sp. JCM 16834.</title>
        <authorList>
            <person name="Kato S."/>
            <person name="Itoh T."/>
            <person name="Ohkuma M."/>
        </authorList>
    </citation>
    <scope>NUCLEOTIDE SEQUENCE [LARGE SCALE GENOMIC DNA]</scope>
    <source>
        <strain evidence="5">IC-007</strain>
    </source>
</reference>
<reference evidence="2 4" key="2">
    <citation type="journal article" date="2020" name="Int. J. Syst. Evol. Microbiol.">
        <title>Sulfuracidifex tepidarius gen. nov., sp. nov. and transfer of Sulfolobus metallicus Huber and Stetter 1992 to the genus Sulfuracidifex as Sulfuracidifex metallicus comb. nov.</title>
        <authorList>
            <person name="Itoh T."/>
            <person name="Miura T."/>
            <person name="Sakai H.D."/>
            <person name="Kato S."/>
            <person name="Ohkuma M."/>
            <person name="Takashina T."/>
        </authorList>
    </citation>
    <scope>NUCLEOTIDE SEQUENCE [LARGE SCALE GENOMIC DNA]</scope>
    <source>
        <strain evidence="2 4">IC-006</strain>
        <strain evidence="3">IC-007</strain>
    </source>
</reference>
<keyword evidence="4" id="KW-1185">Reference proteome</keyword>
<proteinExistence type="predicted"/>
<evidence type="ECO:0000259" key="1">
    <source>
        <dbReference type="Pfam" id="PF18689"/>
    </source>
</evidence>
<accession>A0A510E3T0</accession>
<dbReference type="Proteomes" id="UP000325030">
    <property type="component" value="Chromosome"/>
</dbReference>
<dbReference type="InterPro" id="IPR040865">
    <property type="entry name" value="PriX"/>
</dbReference>
<dbReference type="Pfam" id="PF18689">
    <property type="entry name" value="PriX"/>
    <property type="match status" value="1"/>
</dbReference>